<keyword evidence="1" id="KW-0472">Membrane</keyword>
<sequence>MGIQLTVAQRFGHFFLLSLIFRHFSNVGFSGLLLHIIGDLMVCQKYRVGFRAGFDGDKPEIAYKNMHAVYAPSHNVDN</sequence>
<reference evidence="2" key="1">
    <citation type="submission" date="2019-04" db="EMBL/GenBank/DDBJ databases">
        <title>An insight into the mialome of Ixodes scapularis.</title>
        <authorList>
            <person name="Ribeiro J.M."/>
            <person name="Mather T.N."/>
            <person name="Karim S."/>
        </authorList>
    </citation>
    <scope>NUCLEOTIDE SEQUENCE</scope>
</reference>
<dbReference type="AlphaFoldDB" id="A0A4D5S796"/>
<protein>
    <submittedName>
        <fullName evidence="2">Uncharacterized protein</fullName>
    </submittedName>
</protein>
<evidence type="ECO:0000256" key="1">
    <source>
        <dbReference type="SAM" id="Phobius"/>
    </source>
</evidence>
<name>A0A4D5S796_IXOSC</name>
<keyword evidence="1" id="KW-0812">Transmembrane</keyword>
<organism evidence="2">
    <name type="scientific">Ixodes scapularis</name>
    <name type="common">Black-legged tick</name>
    <name type="synonym">Deer tick</name>
    <dbReference type="NCBI Taxonomy" id="6945"/>
    <lineage>
        <taxon>Eukaryota</taxon>
        <taxon>Metazoa</taxon>
        <taxon>Ecdysozoa</taxon>
        <taxon>Arthropoda</taxon>
        <taxon>Chelicerata</taxon>
        <taxon>Arachnida</taxon>
        <taxon>Acari</taxon>
        <taxon>Parasitiformes</taxon>
        <taxon>Ixodida</taxon>
        <taxon>Ixodoidea</taxon>
        <taxon>Ixodidae</taxon>
        <taxon>Ixodinae</taxon>
        <taxon>Ixodes</taxon>
    </lineage>
</organism>
<evidence type="ECO:0000313" key="2">
    <source>
        <dbReference type="EMBL" id="MOY44894.1"/>
    </source>
</evidence>
<feature type="transmembrane region" description="Helical" evidence="1">
    <location>
        <begin position="20"/>
        <end position="42"/>
    </location>
</feature>
<keyword evidence="1" id="KW-1133">Transmembrane helix</keyword>
<proteinExistence type="predicted"/>
<dbReference type="EMBL" id="GHJT01010923">
    <property type="protein sequence ID" value="MOY44894.1"/>
    <property type="molecule type" value="Transcribed_RNA"/>
</dbReference>
<accession>A0A4D5S796</accession>